<feature type="transmembrane region" description="Helical" evidence="9">
    <location>
        <begin position="107"/>
        <end position="129"/>
    </location>
</feature>
<dbReference type="AlphaFoldDB" id="A0A1H1GNF7"/>
<evidence type="ECO:0000256" key="2">
    <source>
        <dbReference type="ARBA" id="ARBA00005660"/>
    </source>
</evidence>
<dbReference type="EMBL" id="FNKD01000006">
    <property type="protein sequence ID" value="SDR14687.1"/>
    <property type="molecule type" value="Genomic_DNA"/>
</dbReference>
<comment type="subcellular location">
    <subcellularLocation>
        <location evidence="1 9">Cell membrane</location>
        <topology evidence="1 9">Multi-pass membrane protein</topology>
    </subcellularLocation>
</comment>
<accession>A0A1H1GNF7</accession>
<keyword evidence="5 9" id="KW-1003">Cell membrane</keyword>
<comment type="similarity">
    <text evidence="2 9">Belongs to the energy-coupling factor EcfT family.</text>
</comment>
<evidence type="ECO:0000256" key="3">
    <source>
        <dbReference type="ARBA" id="ARBA00014042"/>
    </source>
</evidence>
<dbReference type="STRING" id="553311.SAMN05216231_3778"/>
<sequence length="267" mass="30409">MSNSLIIGQYVPGKSVIHRLDPRTKIIIIFFFVFIVFFANSVLSYGVLTAFALASMFTTRIPMYYIIKGLTPVWFLIVFTFLLHLIVTKEGSVLIEFLGFKIYSGALIQGFAISMRFFLLILVTSLLTLTTTPIEITDAIENILHPLKKMKFPVHELALMMSISLRFIPTLMQETEKISRAQASRGVDFRTGPLKERVKAVVPLLVPLFVSAFKRAEDLAMAMEARGYQGGEGRTKLRELKIENRDIFIYILFVFVVASLFFTRNWS</sequence>
<keyword evidence="11" id="KW-1185">Reference proteome</keyword>
<evidence type="ECO:0000256" key="5">
    <source>
        <dbReference type="ARBA" id="ARBA00022475"/>
    </source>
</evidence>
<evidence type="ECO:0000313" key="11">
    <source>
        <dbReference type="Proteomes" id="UP000199444"/>
    </source>
</evidence>
<name>A0A1H1GNF7_9BACI</name>
<keyword evidence="7 9" id="KW-1133">Transmembrane helix</keyword>
<dbReference type="InterPro" id="IPR003339">
    <property type="entry name" value="ABC/ECF_trnsptr_transmembrane"/>
</dbReference>
<evidence type="ECO:0000256" key="1">
    <source>
        <dbReference type="ARBA" id="ARBA00004651"/>
    </source>
</evidence>
<evidence type="ECO:0000256" key="9">
    <source>
        <dbReference type="HAMAP-Rule" id="MF_01461"/>
    </source>
</evidence>
<gene>
    <name evidence="9" type="primary">ecfT</name>
    <name evidence="10" type="ORF">SAMN05216231_3778</name>
</gene>
<evidence type="ECO:0000256" key="4">
    <source>
        <dbReference type="ARBA" id="ARBA00022448"/>
    </source>
</evidence>
<dbReference type="Proteomes" id="UP000199444">
    <property type="component" value="Unassembled WGS sequence"/>
</dbReference>
<dbReference type="PANTHER" id="PTHR33514">
    <property type="entry name" value="PROTEIN ABCI12, CHLOROPLASTIC"/>
    <property type="match status" value="1"/>
</dbReference>
<keyword evidence="4 9" id="KW-0813">Transport</keyword>
<dbReference type="HAMAP" id="MF_01461">
    <property type="entry name" value="EcfT"/>
    <property type="match status" value="1"/>
</dbReference>
<dbReference type="RefSeq" id="WP_092494484.1">
    <property type="nucleotide sequence ID" value="NZ_FNKD01000006.1"/>
</dbReference>
<feature type="transmembrane region" description="Helical" evidence="9">
    <location>
        <begin position="26"/>
        <end position="53"/>
    </location>
</feature>
<dbReference type="Pfam" id="PF02361">
    <property type="entry name" value="CbiQ"/>
    <property type="match status" value="1"/>
</dbReference>
<reference evidence="10 11" key="1">
    <citation type="submission" date="2016-10" db="EMBL/GenBank/DDBJ databases">
        <authorList>
            <person name="de Groot N.N."/>
        </authorList>
    </citation>
    <scope>NUCLEOTIDE SEQUENCE [LARGE SCALE GENOMIC DNA]</scope>
    <source>
        <strain evidence="10 11">CGMCC 1.10449</strain>
    </source>
</reference>
<protein>
    <recommendedName>
        <fullName evidence="3 9">Energy-coupling factor transporter transmembrane protein EcfT</fullName>
        <shortName evidence="9">ECF transporter T component EcfT</shortName>
    </recommendedName>
</protein>
<keyword evidence="8 9" id="KW-0472">Membrane</keyword>
<dbReference type="InterPro" id="IPR024919">
    <property type="entry name" value="EcfT"/>
</dbReference>
<dbReference type="GO" id="GO:0005886">
    <property type="term" value="C:plasma membrane"/>
    <property type="evidence" value="ECO:0007669"/>
    <property type="project" value="UniProtKB-SubCell"/>
</dbReference>
<organism evidence="10 11">
    <name type="scientific">Virgibacillus salinus</name>
    <dbReference type="NCBI Taxonomy" id="553311"/>
    <lineage>
        <taxon>Bacteria</taxon>
        <taxon>Bacillati</taxon>
        <taxon>Bacillota</taxon>
        <taxon>Bacilli</taxon>
        <taxon>Bacillales</taxon>
        <taxon>Bacillaceae</taxon>
        <taxon>Virgibacillus</taxon>
    </lineage>
</organism>
<comment type="subunit">
    <text evidence="9">Forms a stable energy-coupling factor (ECF) transporter complex composed of 2 membrane-embedded substrate-binding proteins (S component), 2 ATP-binding proteins (A component) and 2 transmembrane proteins (T component).</text>
</comment>
<feature type="transmembrane region" description="Helical" evidence="9">
    <location>
        <begin position="65"/>
        <end position="87"/>
    </location>
</feature>
<evidence type="ECO:0000256" key="6">
    <source>
        <dbReference type="ARBA" id="ARBA00022692"/>
    </source>
</evidence>
<dbReference type="GO" id="GO:0022857">
    <property type="term" value="F:transmembrane transporter activity"/>
    <property type="evidence" value="ECO:0007669"/>
    <property type="project" value="UniProtKB-UniRule"/>
</dbReference>
<evidence type="ECO:0000256" key="8">
    <source>
        <dbReference type="ARBA" id="ARBA00023136"/>
    </source>
</evidence>
<comment type="function">
    <text evidence="9">Transmembrane (T) component of an energy-coupling factor (ECF) ABC-transporter complex. Unlike classic ABC transporters this ECF transporter provides the energy necessary to transport a number of different substrates.</text>
</comment>
<dbReference type="CDD" id="cd16914">
    <property type="entry name" value="EcfT"/>
    <property type="match status" value="1"/>
</dbReference>
<proteinExistence type="inferred from homology"/>
<evidence type="ECO:0000313" key="10">
    <source>
        <dbReference type="EMBL" id="SDR14687.1"/>
    </source>
</evidence>
<keyword evidence="6 9" id="KW-0812">Transmembrane</keyword>
<evidence type="ECO:0000256" key="7">
    <source>
        <dbReference type="ARBA" id="ARBA00022989"/>
    </source>
</evidence>
<dbReference type="PANTHER" id="PTHR33514:SF13">
    <property type="entry name" value="PROTEIN ABCI12, CHLOROPLASTIC"/>
    <property type="match status" value="1"/>
</dbReference>
<feature type="transmembrane region" description="Helical" evidence="9">
    <location>
        <begin position="247"/>
        <end position="266"/>
    </location>
</feature>